<reference evidence="1" key="1">
    <citation type="journal article" date="2007" name="Science">
        <title>Draft genome of the filarial nematode parasite Brugia malayi.</title>
        <authorList>
            <person name="Ghedin E."/>
            <person name="Wang S."/>
            <person name="Spiro D."/>
            <person name="Caler E."/>
            <person name="Zhao Q."/>
            <person name="Crabtree J."/>
            <person name="Allen J.E."/>
            <person name="Delcher A.L."/>
            <person name="Guiliano D.B."/>
            <person name="Miranda-Saavedra D."/>
            <person name="Angiuoli S.V."/>
            <person name="Creasy T."/>
            <person name="Amedeo P."/>
            <person name="Haas B."/>
            <person name="El-Sayed N.M."/>
            <person name="Wortman J.R."/>
            <person name="Feldblyum T."/>
            <person name="Tallon L."/>
            <person name="Schatz M."/>
            <person name="Shumway M."/>
            <person name="Koo H."/>
            <person name="Salzberg S.L."/>
            <person name="Schobel S."/>
            <person name="Pertea M."/>
            <person name="Pop M."/>
            <person name="White O."/>
            <person name="Barton G.J."/>
            <person name="Carlow C.K."/>
            <person name="Crawford M.J."/>
            <person name="Daub J."/>
            <person name="Dimmic M.W."/>
            <person name="Estes C.F."/>
            <person name="Foster J.M."/>
            <person name="Ganatra M."/>
            <person name="Gregory W.F."/>
            <person name="Johnson N.M."/>
            <person name="Jin J."/>
            <person name="Komuniecki R."/>
            <person name="Korf I."/>
            <person name="Kumar S."/>
            <person name="Laney S."/>
            <person name="Li B.W."/>
            <person name="Li W."/>
            <person name="Lindblom T.H."/>
            <person name="Lustigman S."/>
            <person name="Ma D."/>
            <person name="Maina C.V."/>
            <person name="Martin D.M."/>
            <person name="McCarter J.P."/>
            <person name="McReynolds L."/>
            <person name="Mitreva M."/>
            <person name="Nutman T.B."/>
            <person name="Parkinson J."/>
            <person name="Peregrin-Alvarez J.M."/>
            <person name="Poole C."/>
            <person name="Ren Q."/>
            <person name="Saunders L."/>
            <person name="Sluder A.E."/>
            <person name="Smith K."/>
            <person name="Stanke M."/>
            <person name="Unnasch T.R."/>
            <person name="Ware J."/>
            <person name="Wei A.D."/>
            <person name="Weil G."/>
            <person name="Williams D.J."/>
            <person name="Zhang Y."/>
            <person name="Williams S.A."/>
            <person name="Fraser-Liggett C."/>
            <person name="Slatko B."/>
            <person name="Blaxter M.L."/>
            <person name="Scott A.L."/>
        </authorList>
    </citation>
    <scope>NUCLEOTIDE SEQUENCE</scope>
    <source>
        <strain evidence="1">FR3</strain>
    </source>
</reference>
<gene>
    <name evidence="1" type="ORF">Bm320</name>
    <name evidence="1" type="ORF">BM_Bm320</name>
</gene>
<sequence length="37" mass="4135">MTASGSMIYGDTNSELDSMSFENSFSSSYFKNNEEIN</sequence>
<dbReference type="EMBL" id="LN856865">
    <property type="protein sequence ID" value="CRZ23332.1"/>
    <property type="molecule type" value="Genomic_DNA"/>
</dbReference>
<proteinExistence type="predicted"/>
<name>A0A0H5S568_BRUMA</name>
<evidence type="ECO:0000313" key="1">
    <source>
        <dbReference type="EMBL" id="CRZ23332.1"/>
    </source>
</evidence>
<protein>
    <submittedName>
        <fullName evidence="1">Bm320</fullName>
    </submittedName>
</protein>
<accession>A0A0H5S568</accession>
<organism evidence="1">
    <name type="scientific">Brugia malayi</name>
    <name type="common">Filarial nematode worm</name>
    <dbReference type="NCBI Taxonomy" id="6279"/>
    <lineage>
        <taxon>Eukaryota</taxon>
        <taxon>Metazoa</taxon>
        <taxon>Ecdysozoa</taxon>
        <taxon>Nematoda</taxon>
        <taxon>Chromadorea</taxon>
        <taxon>Rhabditida</taxon>
        <taxon>Spirurina</taxon>
        <taxon>Spiruromorpha</taxon>
        <taxon>Filarioidea</taxon>
        <taxon>Onchocercidae</taxon>
        <taxon>Brugia</taxon>
    </lineage>
</organism>
<dbReference type="AlphaFoldDB" id="A0A0H5S568"/>
<reference evidence="1" key="2">
    <citation type="submission" date="2012-12" db="EMBL/GenBank/DDBJ databases">
        <authorList>
            <person name="Gao Y.W."/>
            <person name="Fan S.T."/>
            <person name="Sun H.T."/>
            <person name="Wang Z."/>
            <person name="Gao X.L."/>
            <person name="Li Y.G."/>
            <person name="Wang T.C."/>
            <person name="Zhang K."/>
            <person name="Xu W.W."/>
            <person name="Yu Z.J."/>
            <person name="Xia X.Z."/>
        </authorList>
    </citation>
    <scope>NUCLEOTIDE SEQUENCE</scope>
    <source>
        <strain evidence="1">FR3</strain>
    </source>
</reference>